<evidence type="ECO:0000313" key="2">
    <source>
        <dbReference type="EMBL" id="KAG2287629.1"/>
    </source>
</evidence>
<sequence>MRLTHRSIDNLNCSSNFIGKSTGLLNQLRNPHHSGGPEEQARMQQRGERSMSGAAEGDVWLELWAKESENGGIEAGSRTTTTTTLSRPGLIIMRPVN</sequence>
<evidence type="ECO:0000313" key="3">
    <source>
        <dbReference type="Proteomes" id="UP000886595"/>
    </source>
</evidence>
<feature type="compositionally biased region" description="Basic and acidic residues" evidence="1">
    <location>
        <begin position="35"/>
        <end position="49"/>
    </location>
</feature>
<dbReference type="Proteomes" id="UP000886595">
    <property type="component" value="Unassembled WGS sequence"/>
</dbReference>
<dbReference type="EMBL" id="JAAMPC010000010">
    <property type="protein sequence ID" value="KAG2287629.1"/>
    <property type="molecule type" value="Genomic_DNA"/>
</dbReference>
<proteinExistence type="predicted"/>
<accession>A0A8X7REF1</accession>
<evidence type="ECO:0000256" key="1">
    <source>
        <dbReference type="SAM" id="MobiDB-lite"/>
    </source>
</evidence>
<protein>
    <submittedName>
        <fullName evidence="2">Uncharacterized protein</fullName>
    </submittedName>
</protein>
<keyword evidence="3" id="KW-1185">Reference proteome</keyword>
<gene>
    <name evidence="2" type="ORF">Bca52824_047233</name>
</gene>
<dbReference type="AlphaFoldDB" id="A0A8X7REF1"/>
<feature type="region of interest" description="Disordered" evidence="1">
    <location>
        <begin position="71"/>
        <end position="97"/>
    </location>
</feature>
<comment type="caution">
    <text evidence="2">The sequence shown here is derived from an EMBL/GenBank/DDBJ whole genome shotgun (WGS) entry which is preliminary data.</text>
</comment>
<reference evidence="2 3" key="1">
    <citation type="submission" date="2020-02" db="EMBL/GenBank/DDBJ databases">
        <authorList>
            <person name="Ma Q."/>
            <person name="Huang Y."/>
            <person name="Song X."/>
            <person name="Pei D."/>
        </authorList>
    </citation>
    <scope>NUCLEOTIDE SEQUENCE [LARGE SCALE GENOMIC DNA]</scope>
    <source>
        <strain evidence="2">Sxm20200214</strain>
        <tissue evidence="2">Leaf</tissue>
    </source>
</reference>
<name>A0A8X7REF1_BRACI</name>
<organism evidence="2 3">
    <name type="scientific">Brassica carinata</name>
    <name type="common">Ethiopian mustard</name>
    <name type="synonym">Abyssinian cabbage</name>
    <dbReference type="NCBI Taxonomy" id="52824"/>
    <lineage>
        <taxon>Eukaryota</taxon>
        <taxon>Viridiplantae</taxon>
        <taxon>Streptophyta</taxon>
        <taxon>Embryophyta</taxon>
        <taxon>Tracheophyta</taxon>
        <taxon>Spermatophyta</taxon>
        <taxon>Magnoliopsida</taxon>
        <taxon>eudicotyledons</taxon>
        <taxon>Gunneridae</taxon>
        <taxon>Pentapetalae</taxon>
        <taxon>rosids</taxon>
        <taxon>malvids</taxon>
        <taxon>Brassicales</taxon>
        <taxon>Brassicaceae</taxon>
        <taxon>Brassiceae</taxon>
        <taxon>Brassica</taxon>
    </lineage>
</organism>
<feature type="region of interest" description="Disordered" evidence="1">
    <location>
        <begin position="24"/>
        <end position="52"/>
    </location>
</feature>